<protein>
    <submittedName>
        <fullName evidence="2">Uncharacterized protein</fullName>
    </submittedName>
</protein>
<feature type="compositionally biased region" description="Low complexity" evidence="1">
    <location>
        <begin position="55"/>
        <end position="70"/>
    </location>
</feature>
<proteinExistence type="predicted"/>
<feature type="compositionally biased region" description="Basic and acidic residues" evidence="1">
    <location>
        <begin position="41"/>
        <end position="54"/>
    </location>
</feature>
<dbReference type="RefSeq" id="XP_002293854.1">
    <property type="nucleotide sequence ID" value="XM_002293818.1"/>
</dbReference>
<dbReference type="HOGENOM" id="CLU_1323252_0_0_1"/>
<dbReference type="PaxDb" id="35128-Thaps24758"/>
<sequence length="208" mass="22553">MAGDRNDGAGRDAVVRRHPEALRRVLHRYRYFIPPPVDGHQAQDRGVREGEGQRQQRQGVDQAAADAAGANPRREAIAAPPRHQPNANNQQPLPPDRRQANGNVPRPQQPQRAPIPMVQPDDGSRSLVQRGQGQQMVRVIGPVRLRGRDGAVFNLVRDEPEPDEPSEAARPAGGNNNSGSTPEADVDGRGLNVNVANGDRGSGDNETR</sequence>
<dbReference type="KEGG" id="tps:THAPSDRAFT_24758"/>
<feature type="region of interest" description="Disordered" evidence="1">
    <location>
        <begin position="155"/>
        <end position="208"/>
    </location>
</feature>
<organism evidence="2 3">
    <name type="scientific">Thalassiosira pseudonana</name>
    <name type="common">Marine diatom</name>
    <name type="synonym">Cyclotella nana</name>
    <dbReference type="NCBI Taxonomy" id="35128"/>
    <lineage>
        <taxon>Eukaryota</taxon>
        <taxon>Sar</taxon>
        <taxon>Stramenopiles</taxon>
        <taxon>Ochrophyta</taxon>
        <taxon>Bacillariophyta</taxon>
        <taxon>Coscinodiscophyceae</taxon>
        <taxon>Thalassiosirophycidae</taxon>
        <taxon>Thalassiosirales</taxon>
        <taxon>Thalassiosiraceae</taxon>
        <taxon>Thalassiosira</taxon>
    </lineage>
</organism>
<dbReference type="EMBL" id="CM000649">
    <property type="protein sequence ID" value="EED88863.1"/>
    <property type="molecule type" value="Genomic_DNA"/>
</dbReference>
<evidence type="ECO:0000313" key="3">
    <source>
        <dbReference type="Proteomes" id="UP000001449"/>
    </source>
</evidence>
<feature type="region of interest" description="Disordered" evidence="1">
    <location>
        <begin position="30"/>
        <end position="142"/>
    </location>
</feature>
<feature type="compositionally biased region" description="Low complexity" evidence="1">
    <location>
        <begin position="128"/>
        <end position="139"/>
    </location>
</feature>
<name>B8CBZ1_THAPS</name>
<dbReference type="InParanoid" id="B8CBZ1"/>
<evidence type="ECO:0000256" key="1">
    <source>
        <dbReference type="SAM" id="MobiDB-lite"/>
    </source>
</evidence>
<evidence type="ECO:0000313" key="2">
    <source>
        <dbReference type="EMBL" id="EED88863.1"/>
    </source>
</evidence>
<keyword evidence="3" id="KW-1185">Reference proteome</keyword>
<reference evidence="2 3" key="2">
    <citation type="journal article" date="2008" name="Nature">
        <title>The Phaeodactylum genome reveals the evolutionary history of diatom genomes.</title>
        <authorList>
            <person name="Bowler C."/>
            <person name="Allen A.E."/>
            <person name="Badger J.H."/>
            <person name="Grimwood J."/>
            <person name="Jabbari K."/>
            <person name="Kuo A."/>
            <person name="Maheswari U."/>
            <person name="Martens C."/>
            <person name="Maumus F."/>
            <person name="Otillar R.P."/>
            <person name="Rayko E."/>
            <person name="Salamov A."/>
            <person name="Vandepoele K."/>
            <person name="Beszteri B."/>
            <person name="Gruber A."/>
            <person name="Heijde M."/>
            <person name="Katinka M."/>
            <person name="Mock T."/>
            <person name="Valentin K."/>
            <person name="Verret F."/>
            <person name="Berges J.A."/>
            <person name="Brownlee C."/>
            <person name="Cadoret J.P."/>
            <person name="Chiovitti A."/>
            <person name="Choi C.J."/>
            <person name="Coesel S."/>
            <person name="De Martino A."/>
            <person name="Detter J.C."/>
            <person name="Durkin C."/>
            <person name="Falciatore A."/>
            <person name="Fournet J."/>
            <person name="Haruta M."/>
            <person name="Huysman M.J."/>
            <person name="Jenkins B.D."/>
            <person name="Jiroutova K."/>
            <person name="Jorgensen R.E."/>
            <person name="Joubert Y."/>
            <person name="Kaplan A."/>
            <person name="Kroger N."/>
            <person name="Kroth P.G."/>
            <person name="La Roche J."/>
            <person name="Lindquist E."/>
            <person name="Lommer M."/>
            <person name="Martin-Jezequel V."/>
            <person name="Lopez P.J."/>
            <person name="Lucas S."/>
            <person name="Mangogna M."/>
            <person name="McGinnis K."/>
            <person name="Medlin L.K."/>
            <person name="Montsant A."/>
            <person name="Oudot-Le Secq M.P."/>
            <person name="Napoli C."/>
            <person name="Obornik M."/>
            <person name="Parker M.S."/>
            <person name="Petit J.L."/>
            <person name="Porcel B.M."/>
            <person name="Poulsen N."/>
            <person name="Robison M."/>
            <person name="Rychlewski L."/>
            <person name="Rynearson T.A."/>
            <person name="Schmutz J."/>
            <person name="Shapiro H."/>
            <person name="Siaut M."/>
            <person name="Stanley M."/>
            <person name="Sussman M.R."/>
            <person name="Taylor A.R."/>
            <person name="Vardi A."/>
            <person name="von Dassow P."/>
            <person name="Vyverman W."/>
            <person name="Willis A."/>
            <person name="Wyrwicz L.S."/>
            <person name="Rokhsar D.S."/>
            <person name="Weissenbach J."/>
            <person name="Armbrust E.V."/>
            <person name="Green B.R."/>
            <person name="Van de Peer Y."/>
            <person name="Grigoriev I.V."/>
        </authorList>
    </citation>
    <scope>NUCLEOTIDE SEQUENCE [LARGE SCALE GENOMIC DNA]</scope>
    <source>
        <strain evidence="2 3">CCMP1335</strain>
    </source>
</reference>
<gene>
    <name evidence="2" type="ORF">THAPSDRAFT_24758</name>
</gene>
<dbReference type="Proteomes" id="UP000001449">
    <property type="component" value="Chromosome 14"/>
</dbReference>
<reference evidence="2 3" key="1">
    <citation type="journal article" date="2004" name="Science">
        <title>The genome of the diatom Thalassiosira pseudonana: ecology, evolution, and metabolism.</title>
        <authorList>
            <person name="Armbrust E.V."/>
            <person name="Berges J.A."/>
            <person name="Bowler C."/>
            <person name="Green B.R."/>
            <person name="Martinez D."/>
            <person name="Putnam N.H."/>
            <person name="Zhou S."/>
            <person name="Allen A.E."/>
            <person name="Apt K.E."/>
            <person name="Bechner M."/>
            <person name="Brzezinski M.A."/>
            <person name="Chaal B.K."/>
            <person name="Chiovitti A."/>
            <person name="Davis A.K."/>
            <person name="Demarest M.S."/>
            <person name="Detter J.C."/>
            <person name="Glavina T."/>
            <person name="Goodstein D."/>
            <person name="Hadi M.Z."/>
            <person name="Hellsten U."/>
            <person name="Hildebrand M."/>
            <person name="Jenkins B.D."/>
            <person name="Jurka J."/>
            <person name="Kapitonov V.V."/>
            <person name="Kroger N."/>
            <person name="Lau W.W."/>
            <person name="Lane T.W."/>
            <person name="Larimer F.W."/>
            <person name="Lippmeier J.C."/>
            <person name="Lucas S."/>
            <person name="Medina M."/>
            <person name="Montsant A."/>
            <person name="Obornik M."/>
            <person name="Parker M.S."/>
            <person name="Palenik B."/>
            <person name="Pazour G.J."/>
            <person name="Richardson P.M."/>
            <person name="Rynearson T.A."/>
            <person name="Saito M.A."/>
            <person name="Schwartz D.C."/>
            <person name="Thamatrakoln K."/>
            <person name="Valentin K."/>
            <person name="Vardi A."/>
            <person name="Wilkerson F.P."/>
            <person name="Rokhsar D.S."/>
        </authorList>
    </citation>
    <scope>NUCLEOTIDE SEQUENCE [LARGE SCALE GENOMIC DNA]</scope>
    <source>
        <strain evidence="2 3">CCMP1335</strain>
    </source>
</reference>
<accession>B8CBZ1</accession>
<dbReference type="AlphaFoldDB" id="B8CBZ1"/>
<dbReference type="GeneID" id="7450818"/>